<dbReference type="PANTHER" id="PTHR12419:SF7">
    <property type="entry name" value="OTU DOMAIN-CONTAINING PROTEIN 3"/>
    <property type="match status" value="1"/>
</dbReference>
<keyword evidence="4" id="KW-1185">Reference proteome</keyword>
<gene>
    <name evidence="3" type="primary">COG4</name>
    <name evidence="3" type="ORF">SNEC2469_LOCUS23137</name>
</gene>
<sequence>MQGLGHDATKGTRIGEASNPGPGPKLLQQLLGGLDIKSILRDLLKQLLQEVASGQSGPRKRKKKHRNKLSRALGGSGATPNDEPRNPAPSAPAPKGAGKDKGKGKGKGSGKGDGWTPVVRKQRSLGDFALRSQDWNSPIFKPSELGAKLDGLADGDTLRGIVLVQSDDEFASISSVLRGCPKPHKMLLLRPSSEEGSQRVPGQVGDRLTFRNLAVATFCSSNSSGEMPQFQGSSGSDAKPLKVKITESAVLYVRLSKLYCDPKLWASFERAAAKEALQWAACRHVQALDSFSWSREKGKAGDSEQFFGLLRVAKKDIGPLLSSSGQQGVFVSAPRGLPDAAACEVAWVDRAPKEKPKDYLERVTRVSSAHGLALSNMRLGWRRPLDKDEVPVRVWNVTDVPREWDHCAVADLLGTAFVDPVILSHRWAKKAITYRFKAKVKAGGDRDVVPLICEHLGANVTLWASLAPPRKQPTFVKPVYTHSVPVVKAADTPEIPTETVAVPTAKTQDEDGKDQSQSKQAKQEVRQFPSDLKLVDCPRDGNCVLHAFSKALKHFRDEDRHPRILRAELVTHLLKHERYSREWDRLDPKGQPCSDFKAYCSMIEKDSTYLGELEIAALSHICHLKTVVIPQGLDFQPAAYNAREKKVAVLWFTPGHIDLALPKDNGTQYPETYTKVTQGPVGALRAGGGSRAASSEVSSCATPLRKRAASVVSGSSGRAKVAATKSIAAQGS</sequence>
<dbReference type="EMBL" id="CAJNJA010042885">
    <property type="protein sequence ID" value="CAE7788190.1"/>
    <property type="molecule type" value="Genomic_DNA"/>
</dbReference>
<name>A0A812YHI5_9DINO</name>
<dbReference type="Pfam" id="PF02338">
    <property type="entry name" value="OTU"/>
    <property type="match status" value="1"/>
</dbReference>
<feature type="domain" description="OTU" evidence="2">
    <location>
        <begin position="532"/>
        <end position="663"/>
    </location>
</feature>
<reference evidence="3" key="1">
    <citation type="submission" date="2021-02" db="EMBL/GenBank/DDBJ databases">
        <authorList>
            <person name="Dougan E. K."/>
            <person name="Rhodes N."/>
            <person name="Thang M."/>
            <person name="Chan C."/>
        </authorList>
    </citation>
    <scope>NUCLEOTIDE SEQUENCE</scope>
</reference>
<feature type="compositionally biased region" description="Basic residues" evidence="1">
    <location>
        <begin position="58"/>
        <end position="69"/>
    </location>
</feature>
<dbReference type="Gene3D" id="3.90.70.80">
    <property type="match status" value="1"/>
</dbReference>
<dbReference type="InterPro" id="IPR038765">
    <property type="entry name" value="Papain-like_cys_pep_sf"/>
</dbReference>
<dbReference type="InterPro" id="IPR003323">
    <property type="entry name" value="OTU_dom"/>
</dbReference>
<feature type="compositionally biased region" description="Basic and acidic residues" evidence="1">
    <location>
        <begin position="507"/>
        <end position="525"/>
    </location>
</feature>
<feature type="non-terminal residue" evidence="3">
    <location>
        <position position="1"/>
    </location>
</feature>
<organism evidence="3 4">
    <name type="scientific">Symbiodinium necroappetens</name>
    <dbReference type="NCBI Taxonomy" id="1628268"/>
    <lineage>
        <taxon>Eukaryota</taxon>
        <taxon>Sar</taxon>
        <taxon>Alveolata</taxon>
        <taxon>Dinophyceae</taxon>
        <taxon>Suessiales</taxon>
        <taxon>Symbiodiniaceae</taxon>
        <taxon>Symbiodinium</taxon>
    </lineage>
</organism>
<dbReference type="PANTHER" id="PTHR12419">
    <property type="entry name" value="OTU DOMAIN CONTAINING PROTEIN"/>
    <property type="match status" value="1"/>
</dbReference>
<proteinExistence type="predicted"/>
<dbReference type="GO" id="GO:0004843">
    <property type="term" value="F:cysteine-type deubiquitinase activity"/>
    <property type="evidence" value="ECO:0007669"/>
    <property type="project" value="TreeGrafter"/>
</dbReference>
<feature type="region of interest" description="Disordered" evidence="1">
    <location>
        <begin position="497"/>
        <end position="525"/>
    </location>
</feature>
<dbReference type="CDD" id="cd22744">
    <property type="entry name" value="OTU"/>
    <property type="match status" value="1"/>
</dbReference>
<feature type="region of interest" description="Disordered" evidence="1">
    <location>
        <begin position="50"/>
        <end position="118"/>
    </location>
</feature>
<dbReference type="InterPro" id="IPR050704">
    <property type="entry name" value="Peptidase_C85-like"/>
</dbReference>
<accession>A0A812YHI5</accession>
<feature type="region of interest" description="Disordered" evidence="1">
    <location>
        <begin position="1"/>
        <end position="28"/>
    </location>
</feature>
<comment type="caution">
    <text evidence="3">The sequence shown here is derived from an EMBL/GenBank/DDBJ whole genome shotgun (WGS) entry which is preliminary data.</text>
</comment>
<dbReference type="PROSITE" id="PS50802">
    <property type="entry name" value="OTU"/>
    <property type="match status" value="1"/>
</dbReference>
<evidence type="ECO:0000259" key="2">
    <source>
        <dbReference type="PROSITE" id="PS50802"/>
    </source>
</evidence>
<evidence type="ECO:0000256" key="1">
    <source>
        <dbReference type="SAM" id="MobiDB-lite"/>
    </source>
</evidence>
<dbReference type="GO" id="GO:0016579">
    <property type="term" value="P:protein deubiquitination"/>
    <property type="evidence" value="ECO:0007669"/>
    <property type="project" value="TreeGrafter"/>
</dbReference>
<evidence type="ECO:0000313" key="3">
    <source>
        <dbReference type="EMBL" id="CAE7788190.1"/>
    </source>
</evidence>
<dbReference type="SUPFAM" id="SSF54001">
    <property type="entry name" value="Cysteine proteinases"/>
    <property type="match status" value="1"/>
</dbReference>
<dbReference type="AlphaFoldDB" id="A0A812YHI5"/>
<evidence type="ECO:0000313" key="4">
    <source>
        <dbReference type="Proteomes" id="UP000601435"/>
    </source>
</evidence>
<protein>
    <submittedName>
        <fullName evidence="3">COG4 protein</fullName>
    </submittedName>
</protein>
<dbReference type="Proteomes" id="UP000601435">
    <property type="component" value="Unassembled WGS sequence"/>
</dbReference>
<dbReference type="OrthoDB" id="409843at2759"/>